<dbReference type="AlphaFoldDB" id="A0A0C9S5R7"/>
<dbReference type="EMBL" id="GCJM01000109">
    <property type="protein sequence ID" value="JAG92769.1"/>
    <property type="molecule type" value="Transcribed_RNA"/>
</dbReference>
<accession>A0A0C9S5R7</accession>
<evidence type="ECO:0000313" key="1">
    <source>
        <dbReference type="EMBL" id="JAG92769.1"/>
    </source>
</evidence>
<evidence type="ECO:0000313" key="2">
    <source>
        <dbReference type="EMBL" id="JAI17905.1"/>
    </source>
</evidence>
<reference evidence="1" key="1">
    <citation type="journal article" date="2015" name="Mar. Biotechnol.">
        <title>High conopeptide diversity in Conus tribblei revealed through analysis of venom duct transcriptome using two high-throughput sequencing platforms.</title>
        <authorList>
            <person name="Barghi N."/>
            <person name="Concepcion G.P."/>
            <person name="Olivera B.M."/>
            <person name="Lluisma A.O."/>
        </authorList>
    </citation>
    <scope>NUCLEOTIDE SEQUENCE</scope>
    <source>
        <tissue evidence="1">Venom duct</tissue>
    </source>
</reference>
<sequence length="75" mass="7990">MVTSVSMSSPRLWPWFGSVGVAGIGESMGAVVGRTWWRPPEGELTHAGSATKQLLSSVGGLVGGVLRMLDQNRRH</sequence>
<reference evidence="2" key="2">
    <citation type="submission" date="2015-04" db="EMBL/GenBank/DDBJ databases">
        <authorList>
            <person name="Syromyatnikov M.Y."/>
            <person name="Popov V.N."/>
        </authorList>
    </citation>
    <scope>NUCLEOTIDE SEQUENCE</scope>
    <source>
        <tissue evidence="2">Venom duct</tissue>
    </source>
</reference>
<proteinExistence type="predicted"/>
<name>A0A0C9S5R7_CONTD</name>
<organism evidence="1">
    <name type="scientific">Conus tribblei</name>
    <name type="common">Tribble's cone</name>
    <name type="synonym">Splinoconus tribblei</name>
    <dbReference type="NCBI Taxonomy" id="101761"/>
    <lineage>
        <taxon>Eukaryota</taxon>
        <taxon>Metazoa</taxon>
        <taxon>Spiralia</taxon>
        <taxon>Lophotrochozoa</taxon>
        <taxon>Mollusca</taxon>
        <taxon>Gastropoda</taxon>
        <taxon>Caenogastropoda</taxon>
        <taxon>Neogastropoda</taxon>
        <taxon>Conoidea</taxon>
        <taxon>Conidae</taxon>
        <taxon>Conus</taxon>
        <taxon>Splinoconus</taxon>
    </lineage>
</organism>
<protein>
    <submittedName>
        <fullName evidence="1">Ctr_145_TN conopeptide</fullName>
    </submittedName>
    <submittedName>
        <fullName evidence="2">Ctr_W_1 conopeptide</fullName>
    </submittedName>
</protein>
<dbReference type="EMBL" id="GCVM01000084">
    <property type="protein sequence ID" value="JAI17905.1"/>
    <property type="molecule type" value="Transcribed_RNA"/>
</dbReference>